<dbReference type="PROSITE" id="PS50206">
    <property type="entry name" value="RHODANESE_3"/>
    <property type="match status" value="1"/>
</dbReference>
<dbReference type="Pfam" id="PF00581">
    <property type="entry name" value="Rhodanese"/>
    <property type="match status" value="1"/>
</dbReference>
<evidence type="ECO:0000259" key="2">
    <source>
        <dbReference type="PROSITE" id="PS50206"/>
    </source>
</evidence>
<dbReference type="Ensembl" id="ENSAMXT00005002997.1">
    <property type="protein sequence ID" value="ENSAMXP00005002660.1"/>
    <property type="gene ID" value="ENSAMXG00005001566.1"/>
</dbReference>
<feature type="domain" description="Rhodanese" evidence="2">
    <location>
        <begin position="36"/>
        <end position="134"/>
    </location>
</feature>
<evidence type="ECO:0000313" key="6">
    <source>
        <dbReference type="Proteomes" id="UP000752171"/>
    </source>
</evidence>
<gene>
    <name evidence="3" type="primary">TSTD1</name>
    <name evidence="3" type="ORF">AMEX_G13613</name>
</gene>
<dbReference type="Proteomes" id="UP000752171">
    <property type="component" value="Unassembled WGS sequence"/>
</dbReference>
<dbReference type="Proteomes" id="UP000694621">
    <property type="component" value="Unplaced"/>
</dbReference>
<evidence type="ECO:0000256" key="1">
    <source>
        <dbReference type="PIRSR" id="PIRSR642457-1"/>
    </source>
</evidence>
<organism evidence="4 5">
    <name type="scientific">Astyanax mexicanus</name>
    <name type="common">Blind cave fish</name>
    <name type="synonym">Astyanax fasciatus mexicanus</name>
    <dbReference type="NCBI Taxonomy" id="7994"/>
    <lineage>
        <taxon>Eukaryota</taxon>
        <taxon>Metazoa</taxon>
        <taxon>Chordata</taxon>
        <taxon>Craniata</taxon>
        <taxon>Vertebrata</taxon>
        <taxon>Euteleostomi</taxon>
        <taxon>Actinopterygii</taxon>
        <taxon>Neopterygii</taxon>
        <taxon>Teleostei</taxon>
        <taxon>Ostariophysi</taxon>
        <taxon>Characiformes</taxon>
        <taxon>Characoidei</taxon>
        <taxon>Acestrorhamphidae</taxon>
        <taxon>Acestrorhamphinae</taxon>
        <taxon>Astyanax</taxon>
    </lineage>
</organism>
<sequence>MAAPSRTPLAVYVRLCSRMANSGVISYSDLKSLVGRDKGLVLVDVRNKDEVDKGRIPGSIHIPLSDVERDLSLDPDAFQTKFGVAKPPLDTPNLVFHCQLGRRGQAATDKAKSLGFENARNYVGAYKEWSEKEGK</sequence>
<dbReference type="Gene3D" id="3.40.250.10">
    <property type="entry name" value="Rhodanese-like domain"/>
    <property type="match status" value="1"/>
</dbReference>
<feature type="active site" description="Cysteine persulfide intermediate" evidence="1">
    <location>
        <position position="98"/>
    </location>
</feature>
<dbReference type="EMBL" id="JAICCE010000010">
    <property type="protein sequence ID" value="KAG9272599.1"/>
    <property type="molecule type" value="Genomic_DNA"/>
</dbReference>
<dbReference type="AlphaFoldDB" id="A0A8B9J4V7"/>
<dbReference type="CTD" id="100131187"/>
<dbReference type="InterPro" id="IPR001763">
    <property type="entry name" value="Rhodanese-like_dom"/>
</dbReference>
<protein>
    <submittedName>
        <fullName evidence="4">Thiosulfate sulfurtransferase like domain containing 1</fullName>
    </submittedName>
    <submittedName>
        <fullName evidence="3">Thiosulfate sulfurtransferase/rhodanese-like domain-containing protein 1</fullName>
    </submittedName>
</protein>
<accession>A0A8B9J4V7</accession>
<dbReference type="PANTHER" id="PTHR45544">
    <property type="entry name" value="THIOSULFATE:GLUTATHIONE SULFURTRANSFERASE"/>
    <property type="match status" value="1"/>
</dbReference>
<dbReference type="GO" id="GO:0050337">
    <property type="term" value="F:thiosulfate-thiol sulfurtransferase activity"/>
    <property type="evidence" value="ECO:0007669"/>
    <property type="project" value="InterPro"/>
</dbReference>
<proteinExistence type="predicted"/>
<evidence type="ECO:0000313" key="5">
    <source>
        <dbReference type="Proteomes" id="UP000694621"/>
    </source>
</evidence>
<dbReference type="InterPro" id="IPR042457">
    <property type="entry name" value="TSTD1_mml"/>
</dbReference>
<dbReference type="GO" id="GO:0005737">
    <property type="term" value="C:cytoplasm"/>
    <property type="evidence" value="ECO:0007669"/>
    <property type="project" value="TreeGrafter"/>
</dbReference>
<dbReference type="OMA" id="FFCQMGR"/>
<name>A0A8B9J4V7_ASTMX</name>
<dbReference type="InterPro" id="IPR036873">
    <property type="entry name" value="Rhodanese-like_dom_sf"/>
</dbReference>
<evidence type="ECO:0000313" key="3">
    <source>
        <dbReference type="EMBL" id="KAG9272599.1"/>
    </source>
</evidence>
<dbReference type="KEGG" id="amex:103030441"/>
<dbReference type="GO" id="GO:0070221">
    <property type="term" value="P:sulfide oxidation, using sulfide:quinone oxidoreductase"/>
    <property type="evidence" value="ECO:0007669"/>
    <property type="project" value="InterPro"/>
</dbReference>
<evidence type="ECO:0000313" key="4">
    <source>
        <dbReference type="Ensembl" id="ENSAMXP00005002660.1"/>
    </source>
</evidence>
<dbReference type="OrthoDB" id="566238at2759"/>
<dbReference type="SMART" id="SM00450">
    <property type="entry name" value="RHOD"/>
    <property type="match status" value="1"/>
</dbReference>
<dbReference type="SUPFAM" id="SSF52821">
    <property type="entry name" value="Rhodanese/Cell cycle control phosphatase"/>
    <property type="match status" value="1"/>
</dbReference>
<dbReference type="GeneID" id="103030441"/>
<reference evidence="3 6" key="1">
    <citation type="submission" date="2021-07" db="EMBL/GenBank/DDBJ databases">
        <authorList>
            <person name="Imarazene B."/>
            <person name="Zahm M."/>
            <person name="Klopp C."/>
            <person name="Cabau C."/>
            <person name="Beille S."/>
            <person name="Jouanno E."/>
            <person name="Castinel A."/>
            <person name="Lluch J."/>
            <person name="Gil L."/>
            <person name="Kuchtly C."/>
            <person name="Lopez Roques C."/>
            <person name="Donnadieu C."/>
            <person name="Parrinello H."/>
            <person name="Journot L."/>
            <person name="Du K."/>
            <person name="Schartl M."/>
            <person name="Retaux S."/>
            <person name="Guiguen Y."/>
        </authorList>
    </citation>
    <scope>NUCLEOTIDE SEQUENCE [LARGE SCALE GENOMIC DNA]</scope>
    <source>
        <strain evidence="3">Pach_M1</strain>
        <tissue evidence="3">Testis</tissue>
    </source>
</reference>
<reference evidence="4" key="2">
    <citation type="submission" date="2025-05" db="UniProtKB">
        <authorList>
            <consortium name="Ensembl"/>
        </authorList>
    </citation>
    <scope>IDENTIFICATION</scope>
</reference>
<dbReference type="PANTHER" id="PTHR45544:SF1">
    <property type="entry name" value="THIOSULFATE:GLUTATHIONE SULFURTRANSFERASE"/>
    <property type="match status" value="1"/>
</dbReference>